<name>A0A4R7NPX9_9GAMM</name>
<dbReference type="Proteomes" id="UP000295380">
    <property type="component" value="Unassembled WGS sequence"/>
</dbReference>
<feature type="transmembrane region" description="Helical" evidence="8">
    <location>
        <begin position="118"/>
        <end position="136"/>
    </location>
</feature>
<keyword evidence="10" id="KW-1185">Reference proteome</keyword>
<dbReference type="PANTHER" id="PTHR30509:SF9">
    <property type="entry name" value="MULTIDRUG RESISTANCE PROTEIN MDTO"/>
    <property type="match status" value="1"/>
</dbReference>
<dbReference type="GO" id="GO:0022857">
    <property type="term" value="F:transmembrane transporter activity"/>
    <property type="evidence" value="ECO:0007669"/>
    <property type="project" value="InterPro"/>
</dbReference>
<accession>A0A4R7NPX9</accession>
<proteinExistence type="predicted"/>
<keyword evidence="2" id="KW-0813">Transport</keyword>
<evidence type="ECO:0000256" key="8">
    <source>
        <dbReference type="SAM" id="Phobius"/>
    </source>
</evidence>
<dbReference type="InterPro" id="IPR006726">
    <property type="entry name" value="PHBA_efflux_AaeB/fusaric-R"/>
</dbReference>
<evidence type="ECO:0000256" key="2">
    <source>
        <dbReference type="ARBA" id="ARBA00022448"/>
    </source>
</evidence>
<sequence>MRAMAPTRLRDPYFIYRYRHRLHVLRTSLALAITFIVILTLQIPHGSWALVSTMMVMGNLPHIGGVIDKGGQRLLGTVLGAIWGILLMLIPAPAPWVVPAWTLIGIAVATHTTFATRYGYSALMFGVTLLMVVGDGHQDLGIALWRAFDVLIGTSIGILATLFILPQKATDLLRFLLADNLDKLARLYHAHTNATQHDDVDTRRLLKRTTDQLVKQRGLVDAIHSERRLHRDDLERILSLERRMLSTTELLLETHWATRAGHDIIAELDGLRDEQHRLARALGSLAFQVRTGQSIDITVAAFDLQRHAQPTLGARGENDRALFSPSGYLWLNRELARLTQALIDTLQTLDRLPSARLRRRASRHTLIRDRLAMPLDASRGDDAPRSEEDTRSH</sequence>
<keyword evidence="5 8" id="KW-1133">Transmembrane helix</keyword>
<feature type="transmembrane region" description="Helical" evidence="8">
    <location>
        <begin position="21"/>
        <end position="41"/>
    </location>
</feature>
<keyword evidence="6 8" id="KW-0472">Membrane</keyword>
<evidence type="ECO:0000256" key="5">
    <source>
        <dbReference type="ARBA" id="ARBA00022989"/>
    </source>
</evidence>
<evidence type="ECO:0000256" key="7">
    <source>
        <dbReference type="SAM" id="MobiDB-lite"/>
    </source>
</evidence>
<evidence type="ECO:0000256" key="3">
    <source>
        <dbReference type="ARBA" id="ARBA00022475"/>
    </source>
</evidence>
<keyword evidence="4 8" id="KW-0812">Transmembrane</keyword>
<evidence type="ECO:0000256" key="4">
    <source>
        <dbReference type="ARBA" id="ARBA00022692"/>
    </source>
</evidence>
<reference evidence="9 10" key="1">
    <citation type="submission" date="2019-03" db="EMBL/GenBank/DDBJ databases">
        <title>Genomic Encyclopedia of Type Strains, Phase IV (KMG-IV): sequencing the most valuable type-strain genomes for metagenomic binning, comparative biology and taxonomic classification.</title>
        <authorList>
            <person name="Goeker M."/>
        </authorList>
    </citation>
    <scope>NUCLEOTIDE SEQUENCE [LARGE SCALE GENOMIC DNA]</scope>
    <source>
        <strain evidence="9 10">DSM 6770</strain>
    </source>
</reference>
<dbReference type="GO" id="GO:0005886">
    <property type="term" value="C:plasma membrane"/>
    <property type="evidence" value="ECO:0007669"/>
    <property type="project" value="UniProtKB-SubCell"/>
</dbReference>
<dbReference type="EMBL" id="SOBR01000003">
    <property type="protein sequence ID" value="TDU22963.1"/>
    <property type="molecule type" value="Genomic_DNA"/>
</dbReference>
<evidence type="ECO:0000256" key="6">
    <source>
        <dbReference type="ARBA" id="ARBA00023136"/>
    </source>
</evidence>
<gene>
    <name evidence="9" type="ORF">C8E00_103335</name>
</gene>
<organism evidence="9 10">
    <name type="scientific">Chromohalobacter marismortui</name>
    <dbReference type="NCBI Taxonomy" id="42055"/>
    <lineage>
        <taxon>Bacteria</taxon>
        <taxon>Pseudomonadati</taxon>
        <taxon>Pseudomonadota</taxon>
        <taxon>Gammaproteobacteria</taxon>
        <taxon>Oceanospirillales</taxon>
        <taxon>Halomonadaceae</taxon>
        <taxon>Chromohalobacter</taxon>
    </lineage>
</organism>
<comment type="subcellular location">
    <subcellularLocation>
        <location evidence="1">Cell membrane</location>
        <topology evidence="1">Multi-pass membrane protein</topology>
    </subcellularLocation>
</comment>
<dbReference type="Pfam" id="PF04632">
    <property type="entry name" value="FUSC"/>
    <property type="match status" value="1"/>
</dbReference>
<dbReference type="AlphaFoldDB" id="A0A4R7NPX9"/>
<evidence type="ECO:0000313" key="9">
    <source>
        <dbReference type="EMBL" id="TDU22963.1"/>
    </source>
</evidence>
<protein>
    <submittedName>
        <fullName evidence="9">Fusaric acid resistance family protein</fullName>
    </submittedName>
</protein>
<evidence type="ECO:0000256" key="1">
    <source>
        <dbReference type="ARBA" id="ARBA00004651"/>
    </source>
</evidence>
<feature type="transmembrane region" description="Helical" evidence="8">
    <location>
        <begin position="74"/>
        <end position="98"/>
    </location>
</feature>
<feature type="region of interest" description="Disordered" evidence="7">
    <location>
        <begin position="373"/>
        <end position="393"/>
    </location>
</feature>
<feature type="compositionally biased region" description="Basic and acidic residues" evidence="7">
    <location>
        <begin position="378"/>
        <end position="393"/>
    </location>
</feature>
<feature type="transmembrane region" description="Helical" evidence="8">
    <location>
        <begin position="143"/>
        <end position="165"/>
    </location>
</feature>
<dbReference type="PANTHER" id="PTHR30509">
    <property type="entry name" value="P-HYDROXYBENZOIC ACID EFFLUX PUMP SUBUNIT-RELATED"/>
    <property type="match status" value="1"/>
</dbReference>
<evidence type="ECO:0000313" key="10">
    <source>
        <dbReference type="Proteomes" id="UP000295380"/>
    </source>
</evidence>
<comment type="caution">
    <text evidence="9">The sequence shown here is derived from an EMBL/GenBank/DDBJ whole genome shotgun (WGS) entry which is preliminary data.</text>
</comment>
<keyword evidence="3" id="KW-1003">Cell membrane</keyword>